<sequence>MKQAESDSRDQKKAKFDSNIQEEAKTDSTNLGEDETESNHQLEAGSDSKSDFGQPNLHSNRVGQSIPSTANQFSPPQSPPTKLKPLPKHLKYAYLDDHQQFPIIIANNLNQGQEEKLLNVLRKHKKAIGWTLADLLGINPSIYMHKILLEDEARPIGQQ</sequence>
<dbReference type="EMBL" id="QJKJ01000074">
    <property type="protein sequence ID" value="RDY14443.1"/>
    <property type="molecule type" value="Genomic_DNA"/>
</dbReference>
<feature type="region of interest" description="Disordered" evidence="1">
    <location>
        <begin position="1"/>
        <end position="86"/>
    </location>
</feature>
<feature type="compositionally biased region" description="Basic and acidic residues" evidence="1">
    <location>
        <begin position="1"/>
        <end position="26"/>
    </location>
</feature>
<dbReference type="Proteomes" id="UP000257109">
    <property type="component" value="Unassembled WGS sequence"/>
</dbReference>
<organism evidence="2 3">
    <name type="scientific">Mucuna pruriens</name>
    <name type="common">Velvet bean</name>
    <name type="synonym">Dolichos pruriens</name>
    <dbReference type="NCBI Taxonomy" id="157652"/>
    <lineage>
        <taxon>Eukaryota</taxon>
        <taxon>Viridiplantae</taxon>
        <taxon>Streptophyta</taxon>
        <taxon>Embryophyta</taxon>
        <taxon>Tracheophyta</taxon>
        <taxon>Spermatophyta</taxon>
        <taxon>Magnoliopsida</taxon>
        <taxon>eudicotyledons</taxon>
        <taxon>Gunneridae</taxon>
        <taxon>Pentapetalae</taxon>
        <taxon>rosids</taxon>
        <taxon>fabids</taxon>
        <taxon>Fabales</taxon>
        <taxon>Fabaceae</taxon>
        <taxon>Papilionoideae</taxon>
        <taxon>50 kb inversion clade</taxon>
        <taxon>NPAAA clade</taxon>
        <taxon>indigoferoid/millettioid clade</taxon>
        <taxon>Phaseoleae</taxon>
        <taxon>Mucuna</taxon>
    </lineage>
</organism>
<accession>A0A371IHF5</accession>
<reference evidence="2" key="1">
    <citation type="submission" date="2018-05" db="EMBL/GenBank/DDBJ databases">
        <title>Draft genome of Mucuna pruriens seed.</title>
        <authorList>
            <person name="Nnadi N.E."/>
            <person name="Vos R."/>
            <person name="Hasami M.H."/>
            <person name="Devisetty U.K."/>
            <person name="Aguiy J.C."/>
        </authorList>
    </citation>
    <scope>NUCLEOTIDE SEQUENCE [LARGE SCALE GENOMIC DNA]</scope>
    <source>
        <strain evidence="2">JCA_2017</strain>
    </source>
</reference>
<evidence type="ECO:0000313" key="3">
    <source>
        <dbReference type="Proteomes" id="UP000257109"/>
    </source>
</evidence>
<gene>
    <name evidence="2" type="ORF">CR513_00487</name>
</gene>
<comment type="caution">
    <text evidence="2">The sequence shown here is derived from an EMBL/GenBank/DDBJ whole genome shotgun (WGS) entry which is preliminary data.</text>
</comment>
<protein>
    <recommendedName>
        <fullName evidence="4">Reverse transcriptase domain-containing protein</fullName>
    </recommendedName>
</protein>
<evidence type="ECO:0008006" key="4">
    <source>
        <dbReference type="Google" id="ProtNLM"/>
    </source>
</evidence>
<proteinExistence type="predicted"/>
<evidence type="ECO:0000256" key="1">
    <source>
        <dbReference type="SAM" id="MobiDB-lite"/>
    </source>
</evidence>
<evidence type="ECO:0000313" key="2">
    <source>
        <dbReference type="EMBL" id="RDY14443.1"/>
    </source>
</evidence>
<feature type="compositionally biased region" description="Polar residues" evidence="1">
    <location>
        <begin position="51"/>
        <end position="74"/>
    </location>
</feature>
<feature type="non-terminal residue" evidence="2">
    <location>
        <position position="1"/>
    </location>
</feature>
<dbReference type="OrthoDB" id="1752182at2759"/>
<keyword evidence="3" id="KW-1185">Reference proteome</keyword>
<name>A0A371IHF5_MUCPR</name>
<dbReference type="AlphaFoldDB" id="A0A371IHF5"/>